<feature type="compositionally biased region" description="Acidic residues" evidence="1">
    <location>
        <begin position="188"/>
        <end position="235"/>
    </location>
</feature>
<gene>
    <name evidence="2" type="ORF">PCAL00307_LOCUS17706</name>
    <name evidence="3" type="ORF">PECAL_3P14020</name>
</gene>
<dbReference type="EMBL" id="CAKKNE010000003">
    <property type="protein sequence ID" value="CAH0371457.1"/>
    <property type="molecule type" value="Genomic_DNA"/>
</dbReference>
<accession>A0A7S4A3C7</accession>
<feature type="region of interest" description="Disordered" evidence="1">
    <location>
        <begin position="92"/>
        <end position="142"/>
    </location>
</feature>
<name>A0A7S4A3C7_9STRA</name>
<proteinExistence type="predicted"/>
<reference evidence="2" key="1">
    <citation type="submission" date="2021-01" db="EMBL/GenBank/DDBJ databases">
        <authorList>
            <person name="Corre E."/>
            <person name="Pelletier E."/>
            <person name="Niang G."/>
            <person name="Scheremetjew M."/>
            <person name="Finn R."/>
            <person name="Kale V."/>
            <person name="Holt S."/>
            <person name="Cochrane G."/>
            <person name="Meng A."/>
            <person name="Brown T."/>
            <person name="Cohen L."/>
        </authorList>
    </citation>
    <scope>NUCLEOTIDE SEQUENCE</scope>
    <source>
        <strain evidence="2">CCMP1756</strain>
    </source>
</reference>
<evidence type="ECO:0000313" key="3">
    <source>
        <dbReference type="EMBL" id="CAH0371457.1"/>
    </source>
</evidence>
<sequence>MGEPQPLDAQSTKLVLIALLRAVSRMKGVLEEPDRAVLKDMVVDEPLRPELLRIGIRMAILDNDPRSGSPEDDQVHLAKRRDLLKEMWDLCKGAQESSDGEYEDDYESEDDDDMMMPDEDAVRDEQADSTAERDEEEARQAQVREIAATVAKQKELLAQKMRLVEDQLSRLTALKSEAEARMRQAQQEAEDEDDGEDEETDEEEGSVEEESWDEDSDEWDDDDFQEFDLDRDADE</sequence>
<dbReference type="Proteomes" id="UP000789595">
    <property type="component" value="Unassembled WGS sequence"/>
</dbReference>
<protein>
    <submittedName>
        <fullName evidence="2">Uncharacterized protein</fullName>
    </submittedName>
</protein>
<dbReference type="EMBL" id="HBIW01020582">
    <property type="protein sequence ID" value="CAE0702261.1"/>
    <property type="molecule type" value="Transcribed_RNA"/>
</dbReference>
<dbReference type="AlphaFoldDB" id="A0A7S4A3C7"/>
<keyword evidence="4" id="KW-1185">Reference proteome</keyword>
<organism evidence="2">
    <name type="scientific">Pelagomonas calceolata</name>
    <dbReference type="NCBI Taxonomy" id="35677"/>
    <lineage>
        <taxon>Eukaryota</taxon>
        <taxon>Sar</taxon>
        <taxon>Stramenopiles</taxon>
        <taxon>Ochrophyta</taxon>
        <taxon>Pelagophyceae</taxon>
        <taxon>Pelagomonadales</taxon>
        <taxon>Pelagomonadaceae</taxon>
        <taxon>Pelagomonas</taxon>
    </lineage>
</organism>
<feature type="region of interest" description="Disordered" evidence="1">
    <location>
        <begin position="178"/>
        <end position="235"/>
    </location>
</feature>
<evidence type="ECO:0000313" key="4">
    <source>
        <dbReference type="Proteomes" id="UP000789595"/>
    </source>
</evidence>
<reference evidence="3" key="2">
    <citation type="submission" date="2021-11" db="EMBL/GenBank/DDBJ databases">
        <authorList>
            <consortium name="Genoscope - CEA"/>
            <person name="William W."/>
        </authorList>
    </citation>
    <scope>NUCLEOTIDE SEQUENCE</scope>
</reference>
<evidence type="ECO:0000256" key="1">
    <source>
        <dbReference type="SAM" id="MobiDB-lite"/>
    </source>
</evidence>
<evidence type="ECO:0000313" key="2">
    <source>
        <dbReference type="EMBL" id="CAE0702261.1"/>
    </source>
</evidence>
<feature type="compositionally biased region" description="Basic and acidic residues" evidence="1">
    <location>
        <begin position="123"/>
        <end position="139"/>
    </location>
</feature>
<feature type="compositionally biased region" description="Acidic residues" evidence="1">
    <location>
        <begin position="98"/>
        <end position="122"/>
    </location>
</feature>